<comment type="subcellular location">
    <subcellularLocation>
        <location evidence="1 5">Cell membrane</location>
        <topology evidence="1 5">Multi-pass membrane protein</topology>
    </subcellularLocation>
</comment>
<gene>
    <name evidence="7" type="ORF">D8I35_11895</name>
</gene>
<dbReference type="RefSeq" id="WP_122229509.1">
    <property type="nucleotide sequence ID" value="NZ_RDQO01000003.1"/>
</dbReference>
<dbReference type="InterPro" id="IPR025966">
    <property type="entry name" value="OppC_N"/>
</dbReference>
<dbReference type="GO" id="GO:0005886">
    <property type="term" value="C:plasma membrane"/>
    <property type="evidence" value="ECO:0007669"/>
    <property type="project" value="UniProtKB-SubCell"/>
</dbReference>
<dbReference type="GO" id="GO:0042884">
    <property type="term" value="P:microcin transport"/>
    <property type="evidence" value="ECO:0007669"/>
    <property type="project" value="TreeGrafter"/>
</dbReference>
<evidence type="ECO:0000256" key="1">
    <source>
        <dbReference type="ARBA" id="ARBA00004651"/>
    </source>
</evidence>
<dbReference type="PANTHER" id="PTHR30325">
    <property type="entry name" value="MEMBRANE COMPONENT OF ABC TRANSPORTER"/>
    <property type="match status" value="1"/>
</dbReference>
<sequence length="356" mass="39779">MPWRAEMATHSRSISPWRRVWLRFKRQRLGYWSLIALAAMLVLSLAGELLSNERPLLVVHQGHWYFPLVNDYSERQFGGALDTEADWLDPQVLQLVRGDGGQVLRAPNPYSHDSLNYFSAQPHPAPPSADNVLGTDTIGRDVLARLLYGFRVSFVFGILLAIVGTVIGTLFGLVMGYFGGRVDFFGQRLLEIWSAMPELYLLIIFASMFKPSMLLLVVLLSLFSWIGLSDYVRAEFLRNRQAEYVRAARVMGLSHAQIIWRHIMPNSLTPVITFLPFRISGAIVVLTSLDFLGIGVPPPTPSLGELLAQGKANLYAWWILVPTFGVLTLTLLLLTLVGDALRNAFDLRDRSAGAAL</sequence>
<evidence type="ECO:0000313" key="8">
    <source>
        <dbReference type="Proteomes" id="UP000278006"/>
    </source>
</evidence>
<dbReference type="GO" id="GO:0055085">
    <property type="term" value="P:transmembrane transport"/>
    <property type="evidence" value="ECO:0007669"/>
    <property type="project" value="InterPro"/>
</dbReference>
<dbReference type="InterPro" id="IPR000515">
    <property type="entry name" value="MetI-like"/>
</dbReference>
<comment type="caution">
    <text evidence="7">The sequence shown here is derived from an EMBL/GenBank/DDBJ whole genome shotgun (WGS) entry which is preliminary data.</text>
</comment>
<dbReference type="Pfam" id="PF00528">
    <property type="entry name" value="BPD_transp_1"/>
    <property type="match status" value="1"/>
</dbReference>
<feature type="domain" description="ABC transmembrane type-1" evidence="6">
    <location>
        <begin position="150"/>
        <end position="338"/>
    </location>
</feature>
<feature type="transmembrane region" description="Helical" evidence="5">
    <location>
        <begin position="199"/>
        <end position="226"/>
    </location>
</feature>
<proteinExistence type="inferred from homology"/>
<name>A0A3M6QTG5_9BURK</name>
<comment type="similarity">
    <text evidence="5">Belongs to the binding-protein-dependent transport system permease family.</text>
</comment>
<feature type="transmembrane region" description="Helical" evidence="5">
    <location>
        <begin position="315"/>
        <end position="341"/>
    </location>
</feature>
<accession>A0A3M6QTG5</accession>
<dbReference type="CDD" id="cd06261">
    <property type="entry name" value="TM_PBP2"/>
    <property type="match status" value="1"/>
</dbReference>
<dbReference type="OrthoDB" id="9783218at2"/>
<dbReference type="Gene3D" id="1.10.3720.10">
    <property type="entry name" value="MetI-like"/>
    <property type="match status" value="1"/>
</dbReference>
<dbReference type="Proteomes" id="UP000278006">
    <property type="component" value="Unassembled WGS sequence"/>
</dbReference>
<keyword evidence="3 5" id="KW-1133">Transmembrane helix</keyword>
<evidence type="ECO:0000313" key="7">
    <source>
        <dbReference type="EMBL" id="RMX05849.1"/>
    </source>
</evidence>
<dbReference type="PROSITE" id="PS50928">
    <property type="entry name" value="ABC_TM1"/>
    <property type="match status" value="1"/>
</dbReference>
<keyword evidence="8" id="KW-1185">Reference proteome</keyword>
<evidence type="ECO:0000259" key="6">
    <source>
        <dbReference type="PROSITE" id="PS50928"/>
    </source>
</evidence>
<protein>
    <submittedName>
        <fullName evidence="7">ABC transporter permease</fullName>
    </submittedName>
</protein>
<dbReference type="InterPro" id="IPR035906">
    <property type="entry name" value="MetI-like_sf"/>
</dbReference>
<feature type="transmembrane region" description="Helical" evidence="5">
    <location>
        <begin position="275"/>
        <end position="295"/>
    </location>
</feature>
<keyword evidence="2 5" id="KW-0812">Transmembrane</keyword>
<dbReference type="Pfam" id="PF12911">
    <property type="entry name" value="OppC_N"/>
    <property type="match status" value="1"/>
</dbReference>
<feature type="transmembrane region" description="Helical" evidence="5">
    <location>
        <begin position="154"/>
        <end position="178"/>
    </location>
</feature>
<evidence type="ECO:0000256" key="5">
    <source>
        <dbReference type="RuleBase" id="RU363032"/>
    </source>
</evidence>
<keyword evidence="5" id="KW-0813">Transport</keyword>
<organism evidence="7 8">
    <name type="scientific">Corticibacter populi</name>
    <dbReference type="NCBI Taxonomy" id="1550736"/>
    <lineage>
        <taxon>Bacteria</taxon>
        <taxon>Pseudomonadati</taxon>
        <taxon>Pseudomonadota</taxon>
        <taxon>Betaproteobacteria</taxon>
        <taxon>Burkholderiales</taxon>
        <taxon>Comamonadaceae</taxon>
        <taxon>Corticibacter</taxon>
    </lineage>
</organism>
<feature type="transmembrane region" description="Helical" evidence="5">
    <location>
        <begin position="29"/>
        <end position="47"/>
    </location>
</feature>
<evidence type="ECO:0000256" key="3">
    <source>
        <dbReference type="ARBA" id="ARBA00022989"/>
    </source>
</evidence>
<dbReference type="EMBL" id="RDQO01000003">
    <property type="protein sequence ID" value="RMX05849.1"/>
    <property type="molecule type" value="Genomic_DNA"/>
</dbReference>
<dbReference type="SUPFAM" id="SSF161098">
    <property type="entry name" value="MetI-like"/>
    <property type="match status" value="1"/>
</dbReference>
<reference evidence="7 8" key="1">
    <citation type="submission" date="2018-10" db="EMBL/GenBank/DDBJ databases">
        <title>Draft genome of Cortibacter populi DSM10536.</title>
        <authorList>
            <person name="Bernier A.-M."/>
            <person name="Bernard K."/>
        </authorList>
    </citation>
    <scope>NUCLEOTIDE SEQUENCE [LARGE SCALE GENOMIC DNA]</scope>
    <source>
        <strain evidence="7 8">DSM 105136</strain>
    </source>
</reference>
<evidence type="ECO:0000256" key="2">
    <source>
        <dbReference type="ARBA" id="ARBA00022692"/>
    </source>
</evidence>
<dbReference type="PANTHER" id="PTHR30325:SF0">
    <property type="entry name" value="INNER MEMBRANE ABC TRANSPORTER PERMEASE PROTEIN YEJE"/>
    <property type="match status" value="1"/>
</dbReference>
<keyword evidence="4 5" id="KW-0472">Membrane</keyword>
<dbReference type="AlphaFoldDB" id="A0A3M6QTG5"/>
<evidence type="ECO:0000256" key="4">
    <source>
        <dbReference type="ARBA" id="ARBA00023136"/>
    </source>
</evidence>